<feature type="signal peptide" evidence="1">
    <location>
        <begin position="1"/>
        <end position="20"/>
    </location>
</feature>
<keyword evidence="1" id="KW-0732">Signal</keyword>
<name>A0A4P9VZ37_9FUNG</name>
<reference evidence="3" key="1">
    <citation type="journal article" date="2018" name="Nat. Microbiol.">
        <title>Leveraging single-cell genomics to expand the fungal tree of life.</title>
        <authorList>
            <person name="Ahrendt S.R."/>
            <person name="Quandt C.A."/>
            <person name="Ciobanu D."/>
            <person name="Clum A."/>
            <person name="Salamov A."/>
            <person name="Andreopoulos B."/>
            <person name="Cheng J.F."/>
            <person name="Woyke T."/>
            <person name="Pelin A."/>
            <person name="Henrissat B."/>
            <person name="Reynolds N.K."/>
            <person name="Benny G.L."/>
            <person name="Smith M.E."/>
            <person name="James T.Y."/>
            <person name="Grigoriev I.V."/>
        </authorList>
    </citation>
    <scope>NUCLEOTIDE SEQUENCE [LARGE SCALE GENOMIC DNA]</scope>
</reference>
<dbReference type="AlphaFoldDB" id="A0A4P9VZ37"/>
<feature type="chain" id="PRO_5020516081" description="Hydrophobic surface binding protein A-domain-containing protein" evidence="1">
    <location>
        <begin position="21"/>
        <end position="132"/>
    </location>
</feature>
<feature type="non-terminal residue" evidence="2">
    <location>
        <position position="132"/>
    </location>
</feature>
<evidence type="ECO:0000313" key="2">
    <source>
        <dbReference type="EMBL" id="RKO83608.1"/>
    </source>
</evidence>
<evidence type="ECO:0000256" key="1">
    <source>
        <dbReference type="SAM" id="SignalP"/>
    </source>
</evidence>
<keyword evidence="3" id="KW-1185">Reference proteome</keyword>
<evidence type="ECO:0000313" key="3">
    <source>
        <dbReference type="Proteomes" id="UP000269721"/>
    </source>
</evidence>
<dbReference type="EMBL" id="ML001041">
    <property type="protein sequence ID" value="RKO83608.1"/>
    <property type="molecule type" value="Genomic_DNA"/>
</dbReference>
<proteinExistence type="predicted"/>
<evidence type="ECO:0008006" key="4">
    <source>
        <dbReference type="Google" id="ProtNLM"/>
    </source>
</evidence>
<gene>
    <name evidence="2" type="ORF">BDK51DRAFT_33431</name>
</gene>
<organism evidence="2 3">
    <name type="scientific">Blyttiomyces helicus</name>
    <dbReference type="NCBI Taxonomy" id="388810"/>
    <lineage>
        <taxon>Eukaryota</taxon>
        <taxon>Fungi</taxon>
        <taxon>Fungi incertae sedis</taxon>
        <taxon>Chytridiomycota</taxon>
        <taxon>Chytridiomycota incertae sedis</taxon>
        <taxon>Chytridiomycetes</taxon>
        <taxon>Chytridiomycetes incertae sedis</taxon>
        <taxon>Blyttiomyces</taxon>
    </lineage>
</organism>
<protein>
    <recommendedName>
        <fullName evidence="4">Hydrophobic surface binding protein A-domain-containing protein</fullName>
    </recommendedName>
</protein>
<sequence length="132" mass="12824">MKIAHLVAIAVAFAALTAEAGNKAAALAAALLGVVNVLKSSKAAVNAIPAAYTNADPSVAQQITAAAAGIEKADQGVRTIATEIRKGAAPSAAARQLVKQGLVQAKVAGGKLTALTADDASLASAVAALNSV</sequence>
<dbReference type="Proteomes" id="UP000269721">
    <property type="component" value="Unassembled WGS sequence"/>
</dbReference>
<accession>A0A4P9VZ37</accession>